<comment type="caution">
    <text evidence="2">The sequence shown here is derived from an EMBL/GenBank/DDBJ whole genome shotgun (WGS) entry which is preliminary data.</text>
</comment>
<protein>
    <recommendedName>
        <fullName evidence="4">DUF922 domain-containing protein</fullName>
    </recommendedName>
</protein>
<gene>
    <name evidence="2" type="ORF">B7Y86_06700</name>
</gene>
<dbReference type="Pfam" id="PF06037">
    <property type="entry name" value="DUF922"/>
    <property type="match status" value="1"/>
</dbReference>
<evidence type="ECO:0000256" key="1">
    <source>
        <dbReference type="SAM" id="SignalP"/>
    </source>
</evidence>
<proteinExistence type="predicted"/>
<keyword evidence="1" id="KW-0732">Signal</keyword>
<name>A0A258HKF4_9CAUL</name>
<evidence type="ECO:0000313" key="2">
    <source>
        <dbReference type="EMBL" id="OYX57386.1"/>
    </source>
</evidence>
<feature type="signal peptide" evidence="1">
    <location>
        <begin position="1"/>
        <end position="22"/>
    </location>
</feature>
<dbReference type="AlphaFoldDB" id="A0A258HKF4"/>
<reference evidence="2 3" key="1">
    <citation type="submission" date="2017-03" db="EMBL/GenBank/DDBJ databases">
        <title>Lifting the veil on microbial sulfur biogeochemistry in mining wastewaters.</title>
        <authorList>
            <person name="Kantor R.S."/>
            <person name="Colenbrander Nelson T."/>
            <person name="Marshall S."/>
            <person name="Bennett D."/>
            <person name="Apte S."/>
            <person name="Camacho D."/>
            <person name="Thomas B.C."/>
            <person name="Warren L.A."/>
            <person name="Banfield J.F."/>
        </authorList>
    </citation>
    <scope>NUCLEOTIDE SEQUENCE [LARGE SCALE GENOMIC DNA]</scope>
    <source>
        <strain evidence="2">32-68-21</strain>
    </source>
</reference>
<sequence length="198" mass="21404">MNVSSMLAAVLLSQAGVPPQLASFPPASTALMEAASAVSTLPDTTVLGYPVTGRDRRSIRASMSEGRPANAAGEKHDAVTFWRYEFDAAPFVDGQCRPDTIEVRSTVLIALPDLVTRDQISVRERADWDRYFVQLVSHESRHRQIAVEGGERLREMMKAAPTCEAAQAIGAAESERIAQASVAFDAETRHGATEGAVY</sequence>
<evidence type="ECO:0008006" key="4">
    <source>
        <dbReference type="Google" id="ProtNLM"/>
    </source>
</evidence>
<evidence type="ECO:0000313" key="3">
    <source>
        <dbReference type="Proteomes" id="UP000216147"/>
    </source>
</evidence>
<dbReference type="EMBL" id="NCEQ01000006">
    <property type="protein sequence ID" value="OYX57386.1"/>
    <property type="molecule type" value="Genomic_DNA"/>
</dbReference>
<dbReference type="InterPro" id="IPR010321">
    <property type="entry name" value="DUF922"/>
</dbReference>
<dbReference type="Proteomes" id="UP000216147">
    <property type="component" value="Unassembled WGS sequence"/>
</dbReference>
<feature type="chain" id="PRO_5012898073" description="DUF922 domain-containing protein" evidence="1">
    <location>
        <begin position="23"/>
        <end position="198"/>
    </location>
</feature>
<accession>A0A258HKF4</accession>
<organism evidence="2 3">
    <name type="scientific">Brevundimonas subvibrioides</name>
    <dbReference type="NCBI Taxonomy" id="74313"/>
    <lineage>
        <taxon>Bacteria</taxon>
        <taxon>Pseudomonadati</taxon>
        <taxon>Pseudomonadota</taxon>
        <taxon>Alphaproteobacteria</taxon>
        <taxon>Caulobacterales</taxon>
        <taxon>Caulobacteraceae</taxon>
        <taxon>Brevundimonas</taxon>
    </lineage>
</organism>